<name>A0ACC4DMX3_PURLI</name>
<comment type="caution">
    <text evidence="1">The sequence shown here is derived from an EMBL/GenBank/DDBJ whole genome shotgun (WGS) entry which is preliminary data.</text>
</comment>
<proteinExistence type="predicted"/>
<evidence type="ECO:0000313" key="1">
    <source>
        <dbReference type="EMBL" id="KAL3957649.1"/>
    </source>
</evidence>
<protein>
    <submittedName>
        <fullName evidence="1">Uncharacterized protein</fullName>
    </submittedName>
</protein>
<dbReference type="Proteomes" id="UP001638806">
    <property type="component" value="Unassembled WGS sequence"/>
</dbReference>
<dbReference type="EMBL" id="JBGNUJ010000007">
    <property type="protein sequence ID" value="KAL3957649.1"/>
    <property type="molecule type" value="Genomic_DNA"/>
</dbReference>
<gene>
    <name evidence="1" type="ORF">ACCO45_008227</name>
</gene>
<sequence>MGAASAAAAAHTPRQTGVHGPRSTGETGAASTGRPGCMTGDGVKESSNVEVDTRKAWLRVRAIPGSIPGLSVACAVSVCHIPRPLAPVAASALVSRRRPAPWGSGEEDAPDVAAAAAAAAAVADSALISVALLPHVDGSVVVPAPSTCVSVQGQYEVQYDGIRGRNQARLLQVGGEAAALTPGSFRRRRPNGCSAPWVDTTPKQPRGAWLSPPPPAVCVLAPRGGLSLVCNSDGRPPPCPSCPAAGSFLDAIFNRRTGNQDIALTSIVDDARGSEAFLPWTTEQRPTLIQQDRRATRAAINAQALASAFARSILLCRLWGGTNAQYAPSQPHLDRASWRFWRSDRASVLYRPGQQPSLPPRFGEPGVAGKAGLPGHHQQNISEPPCLQHVRGMSTKWDTLRRWSTLSASLLAAHNADPSDGTRQLLEDATPSSPCPKLLVINCAPTAACLVGRLGASQMSNCSGSAWGGGGCRPTDPTFCPNCLAAFRLASGPTGTAVGAAALGRSVVELAFAAASMLVLGHAGVRRHGTAGRHAGDERLTAVPQHGMTASVARTVPTARVSASASVLASHRLAPAGCLCERVHLHRVATNKANGLSPDCVEAGRASTAAQFSADDQLLVNWLVLLGPGSTAHALDVGTLSGNMLGGEPHYISPTRLERELHCRPVWPRTTPQARRPISFAGNSGPLAGVGRRTLDLQMLERPLWQPPMRLHHDPARVIPSTTPFPCR</sequence>
<reference evidence="1" key="1">
    <citation type="submission" date="2024-12" db="EMBL/GenBank/DDBJ databases">
        <title>Comparative genomics and development of molecular markers within Purpureocillium lilacinum and among Purpureocillium species.</title>
        <authorList>
            <person name="Yeh Z.-Y."/>
            <person name="Ni N.-T."/>
            <person name="Lo P.-H."/>
            <person name="Mushyakhwo K."/>
            <person name="Lin C.-F."/>
            <person name="Nai Y.-S."/>
        </authorList>
    </citation>
    <scope>NUCLEOTIDE SEQUENCE</scope>
    <source>
        <strain evidence="1">NCHU-NPUST-175</strain>
    </source>
</reference>
<organism evidence="1 2">
    <name type="scientific">Purpureocillium lilacinum</name>
    <name type="common">Paecilomyces lilacinus</name>
    <dbReference type="NCBI Taxonomy" id="33203"/>
    <lineage>
        <taxon>Eukaryota</taxon>
        <taxon>Fungi</taxon>
        <taxon>Dikarya</taxon>
        <taxon>Ascomycota</taxon>
        <taxon>Pezizomycotina</taxon>
        <taxon>Sordariomycetes</taxon>
        <taxon>Hypocreomycetidae</taxon>
        <taxon>Hypocreales</taxon>
        <taxon>Ophiocordycipitaceae</taxon>
        <taxon>Purpureocillium</taxon>
    </lineage>
</organism>
<keyword evidence="2" id="KW-1185">Reference proteome</keyword>
<accession>A0ACC4DMX3</accession>
<evidence type="ECO:0000313" key="2">
    <source>
        <dbReference type="Proteomes" id="UP001638806"/>
    </source>
</evidence>